<feature type="region of interest" description="Disordered" evidence="7">
    <location>
        <begin position="273"/>
        <end position="332"/>
    </location>
</feature>
<feature type="compositionally biased region" description="Basic and acidic residues" evidence="7">
    <location>
        <begin position="308"/>
        <end position="320"/>
    </location>
</feature>
<keyword evidence="2" id="KW-0677">Repeat</keyword>
<dbReference type="Pfam" id="PF12895">
    <property type="entry name" value="ANAPC3"/>
    <property type="match status" value="1"/>
</dbReference>
<evidence type="ECO:0000313" key="9">
    <source>
        <dbReference type="Proteomes" id="UP000275078"/>
    </source>
</evidence>
<feature type="repeat" description="TPR" evidence="6">
    <location>
        <begin position="524"/>
        <end position="557"/>
    </location>
</feature>
<dbReference type="Pfam" id="PF13432">
    <property type="entry name" value="TPR_16"/>
    <property type="match status" value="1"/>
</dbReference>
<dbReference type="AlphaFoldDB" id="A0A3N4IB33"/>
<feature type="repeat" description="TPR" evidence="6">
    <location>
        <begin position="592"/>
        <end position="625"/>
    </location>
</feature>
<protein>
    <submittedName>
        <fullName evidence="8">TPR-like protein</fullName>
    </submittedName>
</protein>
<reference evidence="8 9" key="1">
    <citation type="journal article" date="2018" name="Nat. Ecol. Evol.">
        <title>Pezizomycetes genomes reveal the molecular basis of ectomycorrhizal truffle lifestyle.</title>
        <authorList>
            <person name="Murat C."/>
            <person name="Payen T."/>
            <person name="Noel B."/>
            <person name="Kuo A."/>
            <person name="Morin E."/>
            <person name="Chen J."/>
            <person name="Kohler A."/>
            <person name="Krizsan K."/>
            <person name="Balestrini R."/>
            <person name="Da Silva C."/>
            <person name="Montanini B."/>
            <person name="Hainaut M."/>
            <person name="Levati E."/>
            <person name="Barry K.W."/>
            <person name="Belfiori B."/>
            <person name="Cichocki N."/>
            <person name="Clum A."/>
            <person name="Dockter R.B."/>
            <person name="Fauchery L."/>
            <person name="Guy J."/>
            <person name="Iotti M."/>
            <person name="Le Tacon F."/>
            <person name="Lindquist E.A."/>
            <person name="Lipzen A."/>
            <person name="Malagnac F."/>
            <person name="Mello A."/>
            <person name="Molinier V."/>
            <person name="Miyauchi S."/>
            <person name="Poulain J."/>
            <person name="Riccioni C."/>
            <person name="Rubini A."/>
            <person name="Sitrit Y."/>
            <person name="Splivallo R."/>
            <person name="Traeger S."/>
            <person name="Wang M."/>
            <person name="Zifcakova L."/>
            <person name="Wipf D."/>
            <person name="Zambonelli A."/>
            <person name="Paolocci F."/>
            <person name="Nowrousian M."/>
            <person name="Ottonello S."/>
            <person name="Baldrian P."/>
            <person name="Spatafora J.W."/>
            <person name="Henrissat B."/>
            <person name="Nagy L.G."/>
            <person name="Aury J.M."/>
            <person name="Wincker P."/>
            <person name="Grigoriev I.V."/>
            <person name="Bonfante P."/>
            <person name="Martin F.M."/>
        </authorList>
    </citation>
    <scope>NUCLEOTIDE SEQUENCE [LARGE SCALE GENOMIC DNA]</scope>
    <source>
        <strain evidence="8 9">RN42</strain>
    </source>
</reference>
<dbReference type="STRING" id="1160509.A0A3N4IB33"/>
<keyword evidence="9" id="KW-1185">Reference proteome</keyword>
<feature type="repeat" description="TPR" evidence="6">
    <location>
        <begin position="558"/>
        <end position="591"/>
    </location>
</feature>
<feature type="compositionally biased region" description="Polar residues" evidence="7">
    <location>
        <begin position="273"/>
        <end position="286"/>
    </location>
</feature>
<sequence length="748" mass="84005">MPPQQQTQQQHIVRTLRNLVWYNLDNNLLPSAIFIAERLLAQDPKSPETYYLLALCYYRSKQLKSAEHTAYKCIRHLGCAYIFAQCCLELRNGKEQQGISVLEKCKSQWSTQPQSWNKHTDTQRKMTPDGAAVHTVVGRLYEALNQQKDAVEHYAAAVRANPFAWEAYERLCELGTALRVDNIFKPSVEMLACLNVNQENPASNIQHSHGLSHQRTGTENLQDPFATTPVGTHQSSLRDRLETAGPGNNFLSRLNEGHGSMDKIDASVVNGSTTSFSTNSDLSKTQIPPRKTRATTADSTRRGLGNKISKDLNHDSKRTVTGDSQAPSTRRSTRLLNTTSKITGKFTGSDRGGIGSTRERDAKKLKSGIVSRSRTQTNEIAKHALATITDSAMSDVKSSLSLSMKQTVDNRLNEAYLYLLGLFKKLGLGVHHLCAYRCNDALQVFRSLPPAHLETAWTFSKLGRVYFEMVQYPDAEKAFNKVRRLDPTRTLDMEVFSTLLWHLRKEVELAHLAHELTDLNRLSPQAWCAIGNSFSLQREHDSALKCFKRATQLDPCFAYAYTLQGHEHVANEEYGKALAAYRTAISVEPRHYNAWYGLGKVYDKQGKYPLAEKHFRTAAQINPNNSVLICCIGMILEQVGDYDAALEQYNLACSLSPESPLARFKKARVLMNLRDYEGALIELKTLKDLAPEESRVHFSLGGIYKRLGDKKNAIKHYTIALNLDPKAGHMIKEAIESLNDEDEEISGL</sequence>
<evidence type="ECO:0000313" key="8">
    <source>
        <dbReference type="EMBL" id="RPA78954.1"/>
    </source>
</evidence>
<dbReference type="FunFam" id="1.25.40.10:FF:000018">
    <property type="entry name" value="Cell division cycle protein 27 homolog B"/>
    <property type="match status" value="1"/>
</dbReference>
<evidence type="ECO:0000256" key="3">
    <source>
        <dbReference type="ARBA" id="ARBA00022803"/>
    </source>
</evidence>
<keyword evidence="3 6" id="KW-0802">TPR repeat</keyword>
<dbReference type="SMART" id="SM00028">
    <property type="entry name" value="TPR"/>
    <property type="match status" value="9"/>
</dbReference>
<feature type="region of interest" description="Disordered" evidence="7">
    <location>
        <begin position="227"/>
        <end position="247"/>
    </location>
</feature>
<dbReference type="PANTHER" id="PTHR12558">
    <property type="entry name" value="CELL DIVISION CYCLE 16,23,27"/>
    <property type="match status" value="1"/>
</dbReference>
<organism evidence="8 9">
    <name type="scientific">Ascobolus immersus RN42</name>
    <dbReference type="NCBI Taxonomy" id="1160509"/>
    <lineage>
        <taxon>Eukaryota</taxon>
        <taxon>Fungi</taxon>
        <taxon>Dikarya</taxon>
        <taxon>Ascomycota</taxon>
        <taxon>Pezizomycotina</taxon>
        <taxon>Pezizomycetes</taxon>
        <taxon>Pezizales</taxon>
        <taxon>Ascobolaceae</taxon>
        <taxon>Ascobolus</taxon>
    </lineage>
</organism>
<accession>A0A3N4IB33</accession>
<dbReference type="GO" id="GO:0005680">
    <property type="term" value="C:anaphase-promoting complex"/>
    <property type="evidence" value="ECO:0007669"/>
    <property type="project" value="TreeGrafter"/>
</dbReference>
<keyword evidence="4" id="KW-0539">Nucleus</keyword>
<proteinExistence type="inferred from homology"/>
<feature type="region of interest" description="Disordered" evidence="7">
    <location>
        <begin position="346"/>
        <end position="371"/>
    </location>
</feature>
<evidence type="ECO:0000256" key="6">
    <source>
        <dbReference type="PROSITE-ProRule" id="PRU00339"/>
    </source>
</evidence>
<dbReference type="InterPro" id="IPR019734">
    <property type="entry name" value="TPR_rpt"/>
</dbReference>
<feature type="repeat" description="TPR" evidence="6">
    <location>
        <begin position="694"/>
        <end position="727"/>
    </location>
</feature>
<dbReference type="GO" id="GO:0051301">
    <property type="term" value="P:cell division"/>
    <property type="evidence" value="ECO:0007669"/>
    <property type="project" value="TreeGrafter"/>
</dbReference>
<feature type="repeat" description="TPR" evidence="6">
    <location>
        <begin position="131"/>
        <end position="164"/>
    </location>
</feature>
<dbReference type="PROSITE" id="PS50005">
    <property type="entry name" value="TPR"/>
    <property type="match status" value="7"/>
</dbReference>
<dbReference type="GO" id="GO:0031145">
    <property type="term" value="P:anaphase-promoting complex-dependent catabolic process"/>
    <property type="evidence" value="ECO:0007669"/>
    <property type="project" value="TreeGrafter"/>
</dbReference>
<dbReference type="Pfam" id="PF13176">
    <property type="entry name" value="TPR_7"/>
    <property type="match status" value="1"/>
</dbReference>
<evidence type="ECO:0000256" key="4">
    <source>
        <dbReference type="ARBA" id="ARBA00023242"/>
    </source>
</evidence>
<name>A0A3N4IB33_ASCIM</name>
<dbReference type="InterPro" id="IPR011990">
    <property type="entry name" value="TPR-like_helical_dom_sf"/>
</dbReference>
<dbReference type="SUPFAM" id="SSF48452">
    <property type="entry name" value="TPR-like"/>
    <property type="match status" value="3"/>
</dbReference>
<dbReference type="OrthoDB" id="329563at2759"/>
<dbReference type="GO" id="GO:0016567">
    <property type="term" value="P:protein ubiquitination"/>
    <property type="evidence" value="ECO:0007669"/>
    <property type="project" value="TreeGrafter"/>
</dbReference>
<dbReference type="PANTHER" id="PTHR12558:SF13">
    <property type="entry name" value="CELL DIVISION CYCLE PROTEIN 27 HOMOLOG"/>
    <property type="match status" value="1"/>
</dbReference>
<comment type="subcellular location">
    <subcellularLocation>
        <location evidence="1">Nucleus</location>
    </subcellularLocation>
</comment>
<dbReference type="Gene3D" id="1.25.40.10">
    <property type="entry name" value="Tetratricopeptide repeat domain"/>
    <property type="match status" value="4"/>
</dbReference>
<evidence type="ECO:0000256" key="2">
    <source>
        <dbReference type="ARBA" id="ARBA00022737"/>
    </source>
</evidence>
<dbReference type="GO" id="GO:0005737">
    <property type="term" value="C:cytoplasm"/>
    <property type="evidence" value="ECO:0007669"/>
    <property type="project" value="TreeGrafter"/>
</dbReference>
<feature type="repeat" description="TPR" evidence="6">
    <location>
        <begin position="626"/>
        <end position="659"/>
    </location>
</feature>
<evidence type="ECO:0000256" key="5">
    <source>
        <dbReference type="ARBA" id="ARBA00038210"/>
    </source>
</evidence>
<dbReference type="Pfam" id="PF13181">
    <property type="entry name" value="TPR_8"/>
    <property type="match status" value="1"/>
</dbReference>
<gene>
    <name evidence="8" type="ORF">BJ508DRAFT_416298</name>
</gene>
<dbReference type="EMBL" id="ML119705">
    <property type="protein sequence ID" value="RPA78954.1"/>
    <property type="molecule type" value="Genomic_DNA"/>
</dbReference>
<dbReference type="PROSITE" id="PS50293">
    <property type="entry name" value="TPR_REGION"/>
    <property type="match status" value="2"/>
</dbReference>
<dbReference type="Pfam" id="PF14559">
    <property type="entry name" value="TPR_19"/>
    <property type="match status" value="1"/>
</dbReference>
<evidence type="ECO:0000256" key="7">
    <source>
        <dbReference type="SAM" id="MobiDB-lite"/>
    </source>
</evidence>
<dbReference type="GO" id="GO:0007091">
    <property type="term" value="P:metaphase/anaphase transition of mitotic cell cycle"/>
    <property type="evidence" value="ECO:0007669"/>
    <property type="project" value="TreeGrafter"/>
</dbReference>
<dbReference type="Proteomes" id="UP000275078">
    <property type="component" value="Unassembled WGS sequence"/>
</dbReference>
<evidence type="ECO:0000256" key="1">
    <source>
        <dbReference type="ARBA" id="ARBA00004123"/>
    </source>
</evidence>
<feature type="repeat" description="TPR" evidence="6">
    <location>
        <begin position="456"/>
        <end position="489"/>
    </location>
</feature>
<comment type="similarity">
    <text evidence="5">Belongs to the APC3/CDC27 family.</text>
</comment>